<dbReference type="InterPro" id="IPR001623">
    <property type="entry name" value="DnaJ_domain"/>
</dbReference>
<dbReference type="EMBL" id="JABAYA010000050">
    <property type="protein sequence ID" value="KAF7727765.1"/>
    <property type="molecule type" value="Genomic_DNA"/>
</dbReference>
<evidence type="ECO:0000313" key="3">
    <source>
        <dbReference type="EMBL" id="KAF7727765.1"/>
    </source>
</evidence>
<protein>
    <recommendedName>
        <fullName evidence="2">J domain-containing protein</fullName>
    </recommendedName>
</protein>
<dbReference type="OrthoDB" id="342454at2759"/>
<evidence type="ECO:0000256" key="1">
    <source>
        <dbReference type="SAM" id="MobiDB-lite"/>
    </source>
</evidence>
<dbReference type="InterPro" id="IPR036869">
    <property type="entry name" value="J_dom_sf"/>
</dbReference>
<dbReference type="Proteomes" id="UP000605846">
    <property type="component" value="Unassembled WGS sequence"/>
</dbReference>
<dbReference type="AlphaFoldDB" id="A0A8H7BY41"/>
<sequence length="240" mass="28263">MTDEDKELERYFSQSEKQLEIERVLKCFKLDPFAVLELPYTKPDAKTIKMQYRKKSLMIHPDKVKHDRAEEAFAMLKKAESELNDESRVKFLLTVLEEAKVEALRSHGHKVKTHVQDDQTESTTVVDEQQYPFLKTEEGQAAVRDQLKQILINMELRRRRILKKELEAEGRRSSRKALQYVLITLTGAEARKNEEAAKERKRKAEEAKLWEESRDQRVTSWRDFQKKGGKKVKKTKRSGM</sequence>
<keyword evidence="4" id="KW-1185">Reference proteome</keyword>
<gene>
    <name evidence="3" type="ORF">EC973_007224</name>
</gene>
<proteinExistence type="predicted"/>
<feature type="region of interest" description="Disordered" evidence="1">
    <location>
        <begin position="191"/>
        <end position="240"/>
    </location>
</feature>
<evidence type="ECO:0000313" key="4">
    <source>
        <dbReference type="Proteomes" id="UP000605846"/>
    </source>
</evidence>
<evidence type="ECO:0000259" key="2">
    <source>
        <dbReference type="PROSITE" id="PS50076"/>
    </source>
</evidence>
<accession>A0A8H7BY41</accession>
<name>A0A8H7BY41_9FUNG</name>
<comment type="caution">
    <text evidence="3">The sequence shown here is derived from an EMBL/GenBank/DDBJ whole genome shotgun (WGS) entry which is preliminary data.</text>
</comment>
<dbReference type="Pfam" id="PF00226">
    <property type="entry name" value="DnaJ"/>
    <property type="match status" value="1"/>
</dbReference>
<feature type="compositionally biased region" description="Basic and acidic residues" evidence="1">
    <location>
        <begin position="191"/>
        <end position="217"/>
    </location>
</feature>
<dbReference type="CDD" id="cd06257">
    <property type="entry name" value="DnaJ"/>
    <property type="match status" value="1"/>
</dbReference>
<dbReference type="PANTHER" id="PTHR46620">
    <property type="entry name" value="J DOMAIN-CONTAINING PROTEIN SPF31"/>
    <property type="match status" value="1"/>
</dbReference>
<dbReference type="PROSITE" id="PS50076">
    <property type="entry name" value="DNAJ_2"/>
    <property type="match status" value="1"/>
</dbReference>
<dbReference type="Gene3D" id="1.10.287.110">
    <property type="entry name" value="DnaJ domain"/>
    <property type="match status" value="1"/>
</dbReference>
<feature type="domain" description="J" evidence="2">
    <location>
        <begin position="31"/>
        <end position="88"/>
    </location>
</feature>
<dbReference type="SUPFAM" id="SSF46565">
    <property type="entry name" value="Chaperone J-domain"/>
    <property type="match status" value="1"/>
</dbReference>
<organism evidence="3 4">
    <name type="scientific">Apophysomyces ossiformis</name>
    <dbReference type="NCBI Taxonomy" id="679940"/>
    <lineage>
        <taxon>Eukaryota</taxon>
        <taxon>Fungi</taxon>
        <taxon>Fungi incertae sedis</taxon>
        <taxon>Mucoromycota</taxon>
        <taxon>Mucoromycotina</taxon>
        <taxon>Mucoromycetes</taxon>
        <taxon>Mucorales</taxon>
        <taxon>Mucorineae</taxon>
        <taxon>Mucoraceae</taxon>
        <taxon>Apophysomyces</taxon>
    </lineage>
</organism>
<reference evidence="3" key="1">
    <citation type="submission" date="2020-01" db="EMBL/GenBank/DDBJ databases">
        <title>Genome Sequencing of Three Apophysomyces-Like Fungal Strains Confirms a Novel Fungal Genus in the Mucoromycota with divergent Burkholderia-like Endosymbiotic Bacteria.</title>
        <authorList>
            <person name="Stajich J.E."/>
            <person name="Macias A.M."/>
            <person name="Carter-House D."/>
            <person name="Lovett B."/>
            <person name="Kasson L.R."/>
            <person name="Berry K."/>
            <person name="Grigoriev I."/>
            <person name="Chang Y."/>
            <person name="Spatafora J."/>
            <person name="Kasson M.T."/>
        </authorList>
    </citation>
    <scope>NUCLEOTIDE SEQUENCE</scope>
    <source>
        <strain evidence="3">NRRL A-21654</strain>
    </source>
</reference>
<dbReference type="SMART" id="SM00271">
    <property type="entry name" value="DnaJ"/>
    <property type="match status" value="1"/>
</dbReference>
<dbReference type="PANTHER" id="PTHR46620:SF1">
    <property type="entry name" value="J DOMAIN-CONTAINING PROTEIN SPF31"/>
    <property type="match status" value="1"/>
</dbReference>
<feature type="compositionally biased region" description="Basic residues" evidence="1">
    <location>
        <begin position="227"/>
        <end position="240"/>
    </location>
</feature>